<accession>A0ABS8BEI0</accession>
<name>A0ABS8BEI0_9ACTN</name>
<dbReference type="EMBL" id="JAJAUY010000171">
    <property type="protein sequence ID" value="MCB5183047.1"/>
    <property type="molecule type" value="Genomic_DNA"/>
</dbReference>
<sequence>MRVEDPLSALRCVEAVLDSLRGRWTAVLGSECPAAAVWRDLRAETGRRIAGRTGRGGKLHAVLRDDQADIMVLHHHLSMSVDHAASLMGLTDHAARALLRGAERDLDALFES</sequence>
<dbReference type="RefSeq" id="WP_226730220.1">
    <property type="nucleotide sequence ID" value="NZ_JAJAUY010000171.1"/>
</dbReference>
<evidence type="ECO:0000313" key="2">
    <source>
        <dbReference type="Proteomes" id="UP001199054"/>
    </source>
</evidence>
<proteinExistence type="predicted"/>
<reference evidence="1 2" key="1">
    <citation type="submission" date="2021-10" db="EMBL/GenBank/DDBJ databases">
        <title>Streptomyces sp. strain SMC 277, a novel streptomycete isolated from soil.</title>
        <authorList>
            <person name="Chanama M."/>
        </authorList>
    </citation>
    <scope>NUCLEOTIDE SEQUENCE [LARGE SCALE GENOMIC DNA]</scope>
    <source>
        <strain evidence="1 2">SMC 277</strain>
    </source>
</reference>
<evidence type="ECO:0008006" key="3">
    <source>
        <dbReference type="Google" id="ProtNLM"/>
    </source>
</evidence>
<comment type="caution">
    <text evidence="1">The sequence shown here is derived from an EMBL/GenBank/DDBJ whole genome shotgun (WGS) entry which is preliminary data.</text>
</comment>
<evidence type="ECO:0000313" key="1">
    <source>
        <dbReference type="EMBL" id="MCB5183047.1"/>
    </source>
</evidence>
<protein>
    <recommendedName>
        <fullName evidence="3">RNA polymerase sigma factor 70 region 4 type 2 domain-containing protein</fullName>
    </recommendedName>
</protein>
<gene>
    <name evidence="1" type="ORF">LG632_27290</name>
</gene>
<organism evidence="1 2">
    <name type="scientific">Streptomyces antimicrobicus</name>
    <dbReference type="NCBI Taxonomy" id="2883108"/>
    <lineage>
        <taxon>Bacteria</taxon>
        <taxon>Bacillati</taxon>
        <taxon>Actinomycetota</taxon>
        <taxon>Actinomycetes</taxon>
        <taxon>Kitasatosporales</taxon>
        <taxon>Streptomycetaceae</taxon>
        <taxon>Streptomyces</taxon>
    </lineage>
</organism>
<dbReference type="Proteomes" id="UP001199054">
    <property type="component" value="Unassembled WGS sequence"/>
</dbReference>
<keyword evidence="2" id="KW-1185">Reference proteome</keyword>